<dbReference type="HOGENOM" id="CLU_075234_0_0_2"/>
<sequence>MTLKSIGIDPGTKSFDIVVMDEEKIIEEKSIPTEIIASNPDILIDEILKIKDFDVIIAPSGYGSPFVCNENIKDIRLFASEILLLSKYKELLNLKDEGSMVYKALYKTSVKLWKNKINACYIPSVKLLNSVELKFKINTIDCGTADKLASAFYVINYLRDRESFDIDKINFTMLEIGYGYNALIKVRRGRIVGGIGGTKLGIGHLTIGPIDAEITAYKRRWKRNDIFYGGLKDYCKTSSLDDALKSTEPICRAAVEQMFDSIFEKILILNEDTKDILIVTGRYSSSNELKEKLSSNLSKKFERIIFHPKYFENSFVKESALGQAMIGLGFMGSKYKETFDVLGIKESKGTVLDYIMHPKILELRERLLQIYEKALVNR</sequence>
<dbReference type="EMBL" id="CP003423">
    <property type="protein sequence ID" value="AFH42377.1"/>
    <property type="molecule type" value="Genomic_DNA"/>
</dbReference>
<dbReference type="STRING" id="1163730.FFONT_0387"/>
<organism evidence="1 2">
    <name type="scientific">Fervidicoccus fontis (strain DSM 19380 / JCM 18336 / VKM B-2539 / Kam940)</name>
    <dbReference type="NCBI Taxonomy" id="1163730"/>
    <lineage>
        <taxon>Archaea</taxon>
        <taxon>Thermoproteota</taxon>
        <taxon>Thermoprotei</taxon>
        <taxon>Fervidicoccales</taxon>
        <taxon>Fervidicoccaceae</taxon>
        <taxon>Fervidicoccus</taxon>
    </lineage>
</organism>
<dbReference type="eggNOG" id="arCOG04329">
    <property type="taxonomic scope" value="Archaea"/>
</dbReference>
<dbReference type="Proteomes" id="UP000007391">
    <property type="component" value="Chromosome"/>
</dbReference>
<dbReference type="GO" id="GO:0016301">
    <property type="term" value="F:kinase activity"/>
    <property type="evidence" value="ECO:0007669"/>
    <property type="project" value="UniProtKB-KW"/>
</dbReference>
<dbReference type="InParanoid" id="I0A070"/>
<reference evidence="1 2" key="2">
    <citation type="journal article" date="2014" name="Extremophiles">
        <title>Analysis of the complete genome of Fervidococcus fontis confirms the distinct phylogenetic position of the order Fervidicoccales and suggests its environmental function.</title>
        <authorList>
            <person name="Lebedinsky A.V."/>
            <person name="Mardanov A.V."/>
            <person name="Kublanov I.V."/>
            <person name="Gumerov V.M."/>
            <person name="Beletsky A.V."/>
            <person name="Perevalova A.A."/>
            <person name="Bidzhieva S.Kh."/>
            <person name="Bonch-Osmolovskaya E.A."/>
            <person name="Skryabin K.G."/>
            <person name="Ravin N.V."/>
        </authorList>
    </citation>
    <scope>NUCLEOTIDE SEQUENCE [LARGE SCALE GENOMIC DNA]</scope>
    <source>
        <strain evidence="2">DSM 19380 / VKM B-2539 / Kam940</strain>
    </source>
</reference>
<reference evidence="2" key="1">
    <citation type="submission" date="2012-03" db="EMBL/GenBank/DDBJ databases">
        <title>Fervidicoccus fontis complete genome analysis confirms its distinct phylogenetic position and predicts its environmental function.</title>
        <authorList>
            <person name="Lebedinsky A.V."/>
            <person name="Mardanov A.V."/>
            <person name="Gumerov V.M."/>
            <person name="Beletsky A.V."/>
            <person name="Kublanov I.V."/>
            <person name="Perevalova A.A."/>
            <person name="Bonch-Osmolovskaya E.A."/>
            <person name="Ravin N.V."/>
            <person name="Skryabin K.G."/>
        </authorList>
    </citation>
    <scope>NUCLEOTIDE SEQUENCE [LARGE SCALE GENOMIC DNA]</scope>
    <source>
        <strain evidence="2">DSM 19380 / VKM B-2539 / Kam940</strain>
    </source>
</reference>
<proteinExistence type="predicted"/>
<dbReference type="SUPFAM" id="SSF53067">
    <property type="entry name" value="Actin-like ATPase domain"/>
    <property type="match status" value="1"/>
</dbReference>
<protein>
    <submittedName>
        <fullName evidence="1">Acetate kinase superfamily</fullName>
    </submittedName>
</protein>
<evidence type="ECO:0000313" key="1">
    <source>
        <dbReference type="EMBL" id="AFH42377.1"/>
    </source>
</evidence>
<dbReference type="InterPro" id="IPR009927">
    <property type="entry name" value="DUF1464"/>
</dbReference>
<keyword evidence="1" id="KW-0418">Kinase</keyword>
<evidence type="ECO:0000313" key="2">
    <source>
        <dbReference type="Proteomes" id="UP000007391"/>
    </source>
</evidence>
<gene>
    <name evidence="1" type="ordered locus">FFONT_0387</name>
</gene>
<dbReference type="InterPro" id="IPR043129">
    <property type="entry name" value="ATPase_NBD"/>
</dbReference>
<keyword evidence="2" id="KW-1185">Reference proteome</keyword>
<dbReference type="KEGG" id="ffo:FFONT_0387"/>
<keyword evidence="1" id="KW-0808">Transferase</keyword>
<name>I0A070_FERFK</name>
<accession>I0A070</accession>
<dbReference type="Pfam" id="PF07318">
    <property type="entry name" value="DUF1464"/>
    <property type="match status" value="1"/>
</dbReference>
<dbReference type="AlphaFoldDB" id="I0A070"/>